<dbReference type="PANTHER" id="PTHR30329">
    <property type="entry name" value="STATOR ELEMENT OF FLAGELLAR MOTOR COMPLEX"/>
    <property type="match status" value="1"/>
</dbReference>
<feature type="compositionally biased region" description="Low complexity" evidence="2">
    <location>
        <begin position="181"/>
        <end position="196"/>
    </location>
</feature>
<dbReference type="InterPro" id="IPR006665">
    <property type="entry name" value="OmpA-like"/>
</dbReference>
<evidence type="ECO:0000313" key="5">
    <source>
        <dbReference type="Proteomes" id="UP000501128"/>
    </source>
</evidence>
<evidence type="ECO:0000256" key="1">
    <source>
        <dbReference type="PROSITE-ProRule" id="PRU00473"/>
    </source>
</evidence>
<keyword evidence="5" id="KW-1185">Reference proteome</keyword>
<dbReference type="Proteomes" id="UP000501128">
    <property type="component" value="Chromosome"/>
</dbReference>
<feature type="domain" description="OmpA-like" evidence="3">
    <location>
        <begin position="230"/>
        <end position="346"/>
    </location>
</feature>
<dbReference type="EMBL" id="CP051677">
    <property type="protein sequence ID" value="QJD81350.1"/>
    <property type="molecule type" value="Genomic_DNA"/>
</dbReference>
<gene>
    <name evidence="4" type="ORF">HH216_12435</name>
</gene>
<dbReference type="SUPFAM" id="SSF103088">
    <property type="entry name" value="OmpA-like"/>
    <property type="match status" value="2"/>
</dbReference>
<dbReference type="PANTHER" id="PTHR30329:SF21">
    <property type="entry name" value="LIPOPROTEIN YIAD-RELATED"/>
    <property type="match status" value="1"/>
</dbReference>
<organism evidence="4 5">
    <name type="scientific">Spirosoma rhododendri</name>
    <dbReference type="NCBI Taxonomy" id="2728024"/>
    <lineage>
        <taxon>Bacteria</taxon>
        <taxon>Pseudomonadati</taxon>
        <taxon>Bacteroidota</taxon>
        <taxon>Cytophagia</taxon>
        <taxon>Cytophagales</taxon>
        <taxon>Cytophagaceae</taxon>
        <taxon>Spirosoma</taxon>
    </lineage>
</organism>
<dbReference type="KEGG" id="srho:HH216_12435"/>
<dbReference type="PROSITE" id="PS51123">
    <property type="entry name" value="OMPA_2"/>
    <property type="match status" value="1"/>
</dbReference>
<evidence type="ECO:0000313" key="4">
    <source>
        <dbReference type="EMBL" id="QJD81350.1"/>
    </source>
</evidence>
<dbReference type="AlphaFoldDB" id="A0A7L5E0S4"/>
<sequence>MFVSKTPWVLLLLLWMAGSTWWHVCHIKQLCPNMPFPMASDSSDTSASMVAPLTISDGERFRLQLPGNFSFARSGATASTNALGASFSELATYLTNNPDRRLLVIGYYEADETKPADFENLGLARAENVRQYLVEQGVPQTSLTTQGQLLSLPDVRMALNPAGDSLVGGLAFAFAGADEAQPTTATAPQPASADSTRPATLPASAPAADTVQKKLPSATLTTETELAAAEKYTSVFKPIDLYFKLNGSNYIQTPDTRRFFDEAARYLKTHKQKELVLTGHTDNSGNDATNLRLSRSRANDVKKRLRSSGISASQIVVDAKGETAPKADNGTIAGRRANRRVTVVVR</sequence>
<evidence type="ECO:0000259" key="3">
    <source>
        <dbReference type="PROSITE" id="PS51123"/>
    </source>
</evidence>
<name>A0A7L5E0S4_9BACT</name>
<dbReference type="Pfam" id="PF00691">
    <property type="entry name" value="OmpA"/>
    <property type="match status" value="2"/>
</dbReference>
<dbReference type="GO" id="GO:0016020">
    <property type="term" value="C:membrane"/>
    <property type="evidence" value="ECO:0007669"/>
    <property type="project" value="UniProtKB-UniRule"/>
</dbReference>
<reference evidence="4 5" key="1">
    <citation type="submission" date="2020-04" db="EMBL/GenBank/DDBJ databases">
        <title>Genome sequencing of novel species.</title>
        <authorList>
            <person name="Heo J."/>
            <person name="Kim S.-J."/>
            <person name="Kim J.-S."/>
            <person name="Hong S.-B."/>
            <person name="Kwon S.-W."/>
        </authorList>
    </citation>
    <scope>NUCLEOTIDE SEQUENCE [LARGE SCALE GENOMIC DNA]</scope>
    <source>
        <strain evidence="4 5">CJU-R4</strain>
    </source>
</reference>
<protein>
    <submittedName>
        <fullName evidence="4">OmpA family protein</fullName>
    </submittedName>
</protein>
<dbReference type="InterPro" id="IPR050330">
    <property type="entry name" value="Bact_OuterMem_StrucFunc"/>
</dbReference>
<dbReference type="Gene3D" id="3.30.1330.60">
    <property type="entry name" value="OmpA-like domain"/>
    <property type="match status" value="2"/>
</dbReference>
<dbReference type="InterPro" id="IPR036737">
    <property type="entry name" value="OmpA-like_sf"/>
</dbReference>
<evidence type="ECO:0000256" key="2">
    <source>
        <dbReference type="SAM" id="MobiDB-lite"/>
    </source>
</evidence>
<dbReference type="CDD" id="cd07185">
    <property type="entry name" value="OmpA_C-like"/>
    <property type="match status" value="1"/>
</dbReference>
<proteinExistence type="predicted"/>
<feature type="region of interest" description="Disordered" evidence="2">
    <location>
        <begin position="181"/>
        <end position="210"/>
    </location>
</feature>
<accession>A0A7L5E0S4</accession>
<keyword evidence="1" id="KW-0472">Membrane</keyword>